<name>A0A6G1G068_9PEZI</name>
<dbReference type="PANTHER" id="PTHR31570:SF1">
    <property type="entry name" value="HAUS AUGMIN-LIKE COMPLEX SUBUNIT 1"/>
    <property type="match status" value="1"/>
</dbReference>
<dbReference type="GeneID" id="54423743"/>
<evidence type="ECO:0000256" key="4">
    <source>
        <dbReference type="ARBA" id="ARBA00022618"/>
    </source>
</evidence>
<comment type="similarity">
    <text evidence="2">Belongs to the HAUS1 family.</text>
</comment>
<organism evidence="11">
    <name type="scientific">Eremomyces bilateralis CBS 781.70</name>
    <dbReference type="NCBI Taxonomy" id="1392243"/>
    <lineage>
        <taxon>Eukaryota</taxon>
        <taxon>Fungi</taxon>
        <taxon>Dikarya</taxon>
        <taxon>Ascomycota</taxon>
        <taxon>Pezizomycotina</taxon>
        <taxon>Dothideomycetes</taxon>
        <taxon>Dothideomycetes incertae sedis</taxon>
        <taxon>Eremomycetales</taxon>
        <taxon>Eremomycetaceae</taxon>
        <taxon>Eremomyces</taxon>
    </lineage>
</organism>
<dbReference type="GO" id="GO:0005829">
    <property type="term" value="C:cytosol"/>
    <property type="evidence" value="ECO:0007669"/>
    <property type="project" value="TreeGrafter"/>
</dbReference>
<dbReference type="PANTHER" id="PTHR31570">
    <property type="entry name" value="HAUS AUGMIN-LIKE COMPLEX SUBUNIT 1"/>
    <property type="match status" value="1"/>
</dbReference>
<dbReference type="GO" id="GO:0051301">
    <property type="term" value="P:cell division"/>
    <property type="evidence" value="ECO:0007669"/>
    <property type="project" value="UniProtKB-KW"/>
</dbReference>
<evidence type="ECO:0000313" key="11">
    <source>
        <dbReference type="EMBL" id="KAF1811320.1"/>
    </source>
</evidence>
<keyword evidence="7 10" id="KW-0175">Coiled coil</keyword>
<evidence type="ECO:0000256" key="10">
    <source>
        <dbReference type="SAM" id="Coils"/>
    </source>
</evidence>
<evidence type="ECO:0008006" key="14">
    <source>
        <dbReference type="Google" id="ProtNLM"/>
    </source>
</evidence>
<accession>A0A6G1G068</accession>
<gene>
    <name evidence="11 13" type="ORF">P152DRAFT_69372</name>
</gene>
<protein>
    <recommendedName>
        <fullName evidence="14">HAUS augmin-like complex subunit 1</fullName>
    </recommendedName>
</protein>
<dbReference type="AlphaFoldDB" id="A0A6G1G068"/>
<keyword evidence="3" id="KW-0963">Cytoplasm</keyword>
<sequence length="283" mass="31447">MDFPPITPSAFFSPSKAAAQRAQAKDWHFIDTWLAARRLGTVQFERNDATLKALLALMGASERADEERELVWTVEAEAVEELREKVNEPDWIDALLGEVGSAMDARSRQMLESLSSLMVQYDATGYDAESLAHAILSKSMPPPHATTTASSLLPTFTDTTITRLAHTQSTLPTPHPDLATQTLDLARATKTLRAKIAEYTDRLGSASPAKGEEVGVDVVGRVVEREREVERLRGEVERLEREREAWKGLPRGVEEARREVGRVEGELGELRGRREGLFAKMAR</sequence>
<keyword evidence="6" id="KW-0498">Mitosis</keyword>
<dbReference type="GO" id="GO:0070652">
    <property type="term" value="C:HAUS complex"/>
    <property type="evidence" value="ECO:0007669"/>
    <property type="project" value="InterPro"/>
</dbReference>
<evidence type="ECO:0000256" key="3">
    <source>
        <dbReference type="ARBA" id="ARBA00022490"/>
    </source>
</evidence>
<reference evidence="13" key="2">
    <citation type="submission" date="2020-04" db="EMBL/GenBank/DDBJ databases">
        <authorList>
            <consortium name="NCBI Genome Project"/>
        </authorList>
    </citation>
    <scope>NUCLEOTIDE SEQUENCE</scope>
    <source>
        <strain evidence="13">CBS 781.70</strain>
    </source>
</reference>
<evidence type="ECO:0000313" key="13">
    <source>
        <dbReference type="RefSeq" id="XP_033532951.1"/>
    </source>
</evidence>
<evidence type="ECO:0000256" key="5">
    <source>
        <dbReference type="ARBA" id="ARBA00022701"/>
    </source>
</evidence>
<keyword evidence="9" id="KW-0131">Cell cycle</keyword>
<evidence type="ECO:0000256" key="7">
    <source>
        <dbReference type="ARBA" id="ARBA00023054"/>
    </source>
</evidence>
<evidence type="ECO:0000256" key="6">
    <source>
        <dbReference type="ARBA" id="ARBA00022776"/>
    </source>
</evidence>
<proteinExistence type="inferred from homology"/>
<keyword evidence="4" id="KW-0132">Cell division</keyword>
<evidence type="ECO:0000256" key="1">
    <source>
        <dbReference type="ARBA" id="ARBA00004186"/>
    </source>
</evidence>
<evidence type="ECO:0000313" key="12">
    <source>
        <dbReference type="Proteomes" id="UP000504638"/>
    </source>
</evidence>
<comment type="subcellular location">
    <subcellularLocation>
        <location evidence="1">Cytoplasm</location>
        <location evidence="1">Cytoskeleton</location>
        <location evidence="1">Spindle</location>
    </subcellularLocation>
</comment>
<evidence type="ECO:0000256" key="2">
    <source>
        <dbReference type="ARBA" id="ARBA00005479"/>
    </source>
</evidence>
<keyword evidence="12" id="KW-1185">Reference proteome</keyword>
<evidence type="ECO:0000256" key="8">
    <source>
        <dbReference type="ARBA" id="ARBA00023212"/>
    </source>
</evidence>
<reference evidence="13" key="3">
    <citation type="submission" date="2025-04" db="UniProtKB">
        <authorList>
            <consortium name="RefSeq"/>
        </authorList>
    </citation>
    <scope>IDENTIFICATION</scope>
    <source>
        <strain evidence="13">CBS 781.70</strain>
    </source>
</reference>
<reference evidence="11 13" key="1">
    <citation type="submission" date="2020-01" db="EMBL/GenBank/DDBJ databases">
        <authorList>
            <consortium name="DOE Joint Genome Institute"/>
            <person name="Haridas S."/>
            <person name="Albert R."/>
            <person name="Binder M."/>
            <person name="Bloem J."/>
            <person name="Labutti K."/>
            <person name="Salamov A."/>
            <person name="Andreopoulos B."/>
            <person name="Baker S.E."/>
            <person name="Barry K."/>
            <person name="Bills G."/>
            <person name="Bluhm B.H."/>
            <person name="Cannon C."/>
            <person name="Castanera R."/>
            <person name="Culley D.E."/>
            <person name="Daum C."/>
            <person name="Ezra D."/>
            <person name="Gonzalez J.B."/>
            <person name="Henrissat B."/>
            <person name="Kuo A."/>
            <person name="Liang C."/>
            <person name="Lipzen A."/>
            <person name="Lutzoni F."/>
            <person name="Magnuson J."/>
            <person name="Mondo S."/>
            <person name="Nolan M."/>
            <person name="Ohm R."/>
            <person name="Pangilinan J."/>
            <person name="Park H.-J."/>
            <person name="Ramirez L."/>
            <person name="Alfaro M."/>
            <person name="Sun H."/>
            <person name="Tritt A."/>
            <person name="Yoshinaga Y."/>
            <person name="Zwiers L.-H."/>
            <person name="Turgeon B.G."/>
            <person name="Goodwin S.B."/>
            <person name="Spatafora J.W."/>
            <person name="Crous P.W."/>
            <person name="Grigoriev I.V."/>
        </authorList>
    </citation>
    <scope>NUCLEOTIDE SEQUENCE</scope>
    <source>
        <strain evidence="11 13">CBS 781.70</strain>
    </source>
</reference>
<dbReference type="InterPro" id="IPR026243">
    <property type="entry name" value="HAUS1"/>
</dbReference>
<feature type="coiled-coil region" evidence="10">
    <location>
        <begin position="222"/>
        <end position="273"/>
    </location>
</feature>
<dbReference type="RefSeq" id="XP_033532951.1">
    <property type="nucleotide sequence ID" value="XM_033683173.1"/>
</dbReference>
<dbReference type="OrthoDB" id="5372507at2759"/>
<dbReference type="Proteomes" id="UP000504638">
    <property type="component" value="Unplaced"/>
</dbReference>
<dbReference type="GO" id="GO:0051225">
    <property type="term" value="P:spindle assembly"/>
    <property type="evidence" value="ECO:0007669"/>
    <property type="project" value="InterPro"/>
</dbReference>
<dbReference type="GO" id="GO:0005819">
    <property type="term" value="C:spindle"/>
    <property type="evidence" value="ECO:0007669"/>
    <property type="project" value="UniProtKB-SubCell"/>
</dbReference>
<keyword evidence="5" id="KW-0493">Microtubule</keyword>
<dbReference type="EMBL" id="ML975162">
    <property type="protein sequence ID" value="KAF1811320.1"/>
    <property type="molecule type" value="Genomic_DNA"/>
</dbReference>
<keyword evidence="8" id="KW-0206">Cytoskeleton</keyword>
<dbReference type="GO" id="GO:0005874">
    <property type="term" value="C:microtubule"/>
    <property type="evidence" value="ECO:0007669"/>
    <property type="project" value="UniProtKB-KW"/>
</dbReference>
<evidence type="ECO:0000256" key="9">
    <source>
        <dbReference type="ARBA" id="ARBA00023306"/>
    </source>
</evidence>